<accession>H1FSI1</accession>
<organism evidence="1 2">
    <name type="scientific">Sulfurimonas gotlandica (strain DSM 19862 / JCM 16533 / GD1)</name>
    <dbReference type="NCBI Taxonomy" id="929558"/>
    <lineage>
        <taxon>Bacteria</taxon>
        <taxon>Pseudomonadati</taxon>
        <taxon>Campylobacterota</taxon>
        <taxon>Epsilonproteobacteria</taxon>
        <taxon>Campylobacterales</taxon>
        <taxon>Sulfurimonadaceae</taxon>
        <taxon>Sulfurimonas</taxon>
    </lineage>
</organism>
<reference evidence="1 2" key="1">
    <citation type="journal article" date="2012" name="Proc. Natl. Acad. Sci. U.S.A.">
        <title>Genome and physiology of a model Epsilonproteobacterium responsible for sulfide detoxification in marine oxygen depletion zones.</title>
        <authorList>
            <person name="Grote J."/>
            <person name="Schott T."/>
            <person name="Bruckner C.G."/>
            <person name="Glockner F.O."/>
            <person name="Jost G."/>
            <person name="Teeling H."/>
            <person name="Labrenz M."/>
            <person name="Jurgens K."/>
        </authorList>
    </citation>
    <scope>NUCLEOTIDE SEQUENCE [LARGE SCALE GENOMIC DNA]</scope>
    <source>
        <strain evidence="1 2">GD1</strain>
    </source>
</reference>
<dbReference type="STRING" id="929558.SMGD1_1385"/>
<evidence type="ECO:0000313" key="2">
    <source>
        <dbReference type="Proteomes" id="UP000006431"/>
    </source>
</evidence>
<sequence>MDINSVPQDDSSTYANNKKAIYAKSENGEIKVVGSTGWNVEETVTKQALEDLEHSAHTAYCEVKKGIKSPLYYYMYKERMDLQLLHETTSFFKWTIRRDFRPEIFKKISNKRLSVYADALGKTIEELQVLEDIDYDCN</sequence>
<dbReference type="AlphaFoldDB" id="H1FSI1"/>
<dbReference type="RefSeq" id="WP_008341003.1">
    <property type="nucleotide sequence ID" value="NZ_AFRZ01000001.1"/>
</dbReference>
<evidence type="ECO:0000313" key="1">
    <source>
        <dbReference type="EMBL" id="EHP29909.1"/>
    </source>
</evidence>
<dbReference type="eggNOG" id="ENOG5030Q80">
    <property type="taxonomic scope" value="Bacteria"/>
</dbReference>
<dbReference type="Proteomes" id="UP000006431">
    <property type="component" value="Unassembled WGS sequence"/>
</dbReference>
<protein>
    <submittedName>
        <fullName evidence="1">Uncharacterized protein</fullName>
    </submittedName>
</protein>
<dbReference type="PATRIC" id="fig|929558.5.peg.1376"/>
<gene>
    <name evidence="1" type="ORF">SMGD1_1385</name>
</gene>
<dbReference type="HOGENOM" id="CLU_157050_0_0_7"/>
<name>H1FSI1_SULGG</name>
<dbReference type="OrthoDB" id="9180239at2"/>
<proteinExistence type="predicted"/>
<comment type="caution">
    <text evidence="1">The sequence shown here is derived from an EMBL/GenBank/DDBJ whole genome shotgun (WGS) entry which is preliminary data.</text>
</comment>
<dbReference type="EMBL" id="AFRZ01000001">
    <property type="protein sequence ID" value="EHP29909.1"/>
    <property type="molecule type" value="Genomic_DNA"/>
</dbReference>
<keyword evidence="2" id="KW-1185">Reference proteome</keyword>